<dbReference type="EMBL" id="JACMSC010000003">
    <property type="protein sequence ID" value="KAG6529004.1"/>
    <property type="molecule type" value="Genomic_DNA"/>
</dbReference>
<evidence type="ECO:0000256" key="2">
    <source>
        <dbReference type="ARBA" id="ARBA00004167"/>
    </source>
</evidence>
<evidence type="ECO:0000313" key="18">
    <source>
        <dbReference type="EMBL" id="KAG6529004.1"/>
    </source>
</evidence>
<evidence type="ECO:0000256" key="4">
    <source>
        <dbReference type="ARBA" id="ARBA00012483"/>
    </source>
</evidence>
<keyword evidence="11 16" id="KW-1133">Transmembrane helix</keyword>
<dbReference type="InterPro" id="IPR001841">
    <property type="entry name" value="Znf_RING"/>
</dbReference>
<evidence type="ECO:0000256" key="5">
    <source>
        <dbReference type="ARBA" id="ARBA00022679"/>
    </source>
</evidence>
<comment type="pathway">
    <text evidence="3">Protein modification; protein ubiquitination.</text>
</comment>
<evidence type="ECO:0000256" key="1">
    <source>
        <dbReference type="ARBA" id="ARBA00000900"/>
    </source>
</evidence>
<gene>
    <name evidence="18" type="ORF">ZIOFF_011196</name>
</gene>
<evidence type="ECO:0000256" key="9">
    <source>
        <dbReference type="ARBA" id="ARBA00022786"/>
    </source>
</evidence>
<comment type="catalytic activity">
    <reaction evidence="1">
        <text>S-ubiquitinyl-[E2 ubiquitin-conjugating enzyme]-L-cysteine + [acceptor protein]-L-lysine = [E2 ubiquitin-conjugating enzyme]-L-cysteine + N(6)-ubiquitinyl-[acceptor protein]-L-lysine.</text>
        <dbReference type="EC" id="2.3.2.27"/>
    </reaction>
</comment>
<evidence type="ECO:0000256" key="8">
    <source>
        <dbReference type="ARBA" id="ARBA00022771"/>
    </source>
</evidence>
<evidence type="ECO:0000256" key="6">
    <source>
        <dbReference type="ARBA" id="ARBA00022692"/>
    </source>
</evidence>
<feature type="region of interest" description="Disordered" evidence="15">
    <location>
        <begin position="161"/>
        <end position="180"/>
    </location>
</feature>
<dbReference type="Proteomes" id="UP000734854">
    <property type="component" value="Unassembled WGS sequence"/>
</dbReference>
<keyword evidence="12 16" id="KW-0472">Membrane</keyword>
<dbReference type="InterPro" id="IPR044600">
    <property type="entry name" value="ATL1/ATL16-like"/>
</dbReference>
<dbReference type="PANTHER" id="PTHR46913">
    <property type="entry name" value="RING-H2 FINGER PROTEIN ATL16"/>
    <property type="match status" value="1"/>
</dbReference>
<accession>A0A8J5HMY8</accession>
<keyword evidence="8 14" id="KW-0863">Zinc-finger</keyword>
<feature type="transmembrane region" description="Helical" evidence="16">
    <location>
        <begin position="34"/>
        <end position="55"/>
    </location>
</feature>
<dbReference type="SMART" id="SM00184">
    <property type="entry name" value="RING"/>
    <property type="match status" value="1"/>
</dbReference>
<keyword evidence="7" id="KW-0479">Metal-binding</keyword>
<dbReference type="EC" id="2.3.2.27" evidence="4"/>
<dbReference type="PANTHER" id="PTHR46913:SF1">
    <property type="entry name" value="RING-H2 FINGER PROTEIN ATL16"/>
    <property type="match status" value="1"/>
</dbReference>
<feature type="region of interest" description="Disordered" evidence="15">
    <location>
        <begin position="244"/>
        <end position="283"/>
    </location>
</feature>
<feature type="domain" description="RING-type" evidence="17">
    <location>
        <begin position="112"/>
        <end position="154"/>
    </location>
</feature>
<name>A0A8J5HMY8_ZINOF</name>
<keyword evidence="5" id="KW-0808">Transferase</keyword>
<evidence type="ECO:0000256" key="15">
    <source>
        <dbReference type="SAM" id="MobiDB-lite"/>
    </source>
</evidence>
<dbReference type="GO" id="GO:0016020">
    <property type="term" value="C:membrane"/>
    <property type="evidence" value="ECO:0007669"/>
    <property type="project" value="UniProtKB-SubCell"/>
</dbReference>
<dbReference type="OrthoDB" id="8062037at2759"/>
<keyword evidence="19" id="KW-1185">Reference proteome</keyword>
<evidence type="ECO:0000256" key="13">
    <source>
        <dbReference type="ARBA" id="ARBA00024209"/>
    </source>
</evidence>
<evidence type="ECO:0000256" key="16">
    <source>
        <dbReference type="SAM" id="Phobius"/>
    </source>
</evidence>
<dbReference type="Pfam" id="PF13639">
    <property type="entry name" value="zf-RING_2"/>
    <property type="match status" value="1"/>
</dbReference>
<dbReference type="GO" id="GO:0016567">
    <property type="term" value="P:protein ubiquitination"/>
    <property type="evidence" value="ECO:0007669"/>
    <property type="project" value="InterPro"/>
</dbReference>
<organism evidence="18 19">
    <name type="scientific">Zingiber officinale</name>
    <name type="common">Ginger</name>
    <name type="synonym">Amomum zingiber</name>
    <dbReference type="NCBI Taxonomy" id="94328"/>
    <lineage>
        <taxon>Eukaryota</taxon>
        <taxon>Viridiplantae</taxon>
        <taxon>Streptophyta</taxon>
        <taxon>Embryophyta</taxon>
        <taxon>Tracheophyta</taxon>
        <taxon>Spermatophyta</taxon>
        <taxon>Magnoliopsida</taxon>
        <taxon>Liliopsida</taxon>
        <taxon>Zingiberales</taxon>
        <taxon>Zingiberaceae</taxon>
        <taxon>Zingiber</taxon>
    </lineage>
</organism>
<reference evidence="18 19" key="1">
    <citation type="submission" date="2020-08" db="EMBL/GenBank/DDBJ databases">
        <title>Plant Genome Project.</title>
        <authorList>
            <person name="Zhang R.-G."/>
        </authorList>
    </citation>
    <scope>NUCLEOTIDE SEQUENCE [LARGE SCALE GENOMIC DNA]</scope>
    <source>
        <tissue evidence="18">Rhizome</tissue>
    </source>
</reference>
<comment type="similarity">
    <text evidence="13">Belongs to the RING-type zinc finger family. ATL subfamily.</text>
</comment>
<proteinExistence type="inferred from homology"/>
<keyword evidence="10" id="KW-0862">Zinc</keyword>
<keyword evidence="6 16" id="KW-0812">Transmembrane</keyword>
<evidence type="ECO:0000256" key="12">
    <source>
        <dbReference type="ARBA" id="ARBA00023136"/>
    </source>
</evidence>
<sequence>MSSATVSVAAMGSEGDVDPAATNAATVRISSEVMVASVIFLFMVVVFVFFLYLYAKRYLRHDRSGYGARFVFAASDLVPAAPRRGLDPASLASLPVTVYRASDFKAGGGLECAVCLSELADGEEARVLPKCGHGFHLQCIDMWFHSHSTCPLCRSAVVADETSSPETESPDPPTEATPEAFPTNVLIRGGRDPVNERALVIEIPRNAVDVLGPQTSPLPSSRAALEELRSPVSATFRSLRRLWSQGRKASAGPSSFSSREVDVEQGPAEENHAPPLKSPAPKP</sequence>
<evidence type="ECO:0000256" key="14">
    <source>
        <dbReference type="PROSITE-ProRule" id="PRU00175"/>
    </source>
</evidence>
<evidence type="ECO:0000256" key="10">
    <source>
        <dbReference type="ARBA" id="ARBA00022833"/>
    </source>
</evidence>
<dbReference type="AlphaFoldDB" id="A0A8J5HMY8"/>
<protein>
    <recommendedName>
        <fullName evidence="4">RING-type E3 ubiquitin transferase</fullName>
        <ecNumber evidence="4">2.3.2.27</ecNumber>
    </recommendedName>
</protein>
<evidence type="ECO:0000256" key="11">
    <source>
        <dbReference type="ARBA" id="ARBA00022989"/>
    </source>
</evidence>
<dbReference type="GO" id="GO:0061630">
    <property type="term" value="F:ubiquitin protein ligase activity"/>
    <property type="evidence" value="ECO:0007669"/>
    <property type="project" value="UniProtKB-EC"/>
</dbReference>
<evidence type="ECO:0000259" key="17">
    <source>
        <dbReference type="PROSITE" id="PS50089"/>
    </source>
</evidence>
<dbReference type="PROSITE" id="PS50089">
    <property type="entry name" value="ZF_RING_2"/>
    <property type="match status" value="1"/>
</dbReference>
<comment type="caution">
    <text evidence="18">The sequence shown here is derived from an EMBL/GenBank/DDBJ whole genome shotgun (WGS) entry which is preliminary data.</text>
</comment>
<evidence type="ECO:0000256" key="7">
    <source>
        <dbReference type="ARBA" id="ARBA00022723"/>
    </source>
</evidence>
<evidence type="ECO:0000313" key="19">
    <source>
        <dbReference type="Proteomes" id="UP000734854"/>
    </source>
</evidence>
<dbReference type="CDD" id="cd16461">
    <property type="entry name" value="RING-H2_EL5-like"/>
    <property type="match status" value="1"/>
</dbReference>
<evidence type="ECO:0000256" key="3">
    <source>
        <dbReference type="ARBA" id="ARBA00004906"/>
    </source>
</evidence>
<comment type="subcellular location">
    <subcellularLocation>
        <location evidence="2">Membrane</location>
        <topology evidence="2">Single-pass membrane protein</topology>
    </subcellularLocation>
</comment>
<dbReference type="GO" id="GO:0008270">
    <property type="term" value="F:zinc ion binding"/>
    <property type="evidence" value="ECO:0007669"/>
    <property type="project" value="UniProtKB-KW"/>
</dbReference>
<keyword evidence="9" id="KW-0833">Ubl conjugation pathway</keyword>
<dbReference type="FunFam" id="3.30.40.10:FF:000475">
    <property type="entry name" value="RING-H2 finger protein ATL3"/>
    <property type="match status" value="1"/>
</dbReference>